<sequence>MDLPPTLFAVAPRDPRAPTAGIRIFPSPIVSRRIFHAGTYVAFNPCPRLNPLLLPLSPIHTLPVPHTVGLSYSCLFSSGQRSSDSR</sequence>
<evidence type="ECO:0000313" key="2">
    <source>
        <dbReference type="Proteomes" id="UP000233551"/>
    </source>
</evidence>
<evidence type="ECO:0000313" key="1">
    <source>
        <dbReference type="EMBL" id="PKI33316.1"/>
    </source>
</evidence>
<keyword evidence="2" id="KW-1185">Reference proteome</keyword>
<proteinExistence type="predicted"/>
<organism evidence="1 2">
    <name type="scientific">Punica granatum</name>
    <name type="common">Pomegranate</name>
    <dbReference type="NCBI Taxonomy" id="22663"/>
    <lineage>
        <taxon>Eukaryota</taxon>
        <taxon>Viridiplantae</taxon>
        <taxon>Streptophyta</taxon>
        <taxon>Embryophyta</taxon>
        <taxon>Tracheophyta</taxon>
        <taxon>Spermatophyta</taxon>
        <taxon>Magnoliopsida</taxon>
        <taxon>eudicotyledons</taxon>
        <taxon>Gunneridae</taxon>
        <taxon>Pentapetalae</taxon>
        <taxon>rosids</taxon>
        <taxon>malvids</taxon>
        <taxon>Myrtales</taxon>
        <taxon>Lythraceae</taxon>
        <taxon>Punica</taxon>
    </lineage>
</organism>
<comment type="caution">
    <text evidence="1">The sequence shown here is derived from an EMBL/GenBank/DDBJ whole genome shotgun (WGS) entry which is preliminary data.</text>
</comment>
<accession>A0A2I0HPW6</accession>
<dbReference type="AlphaFoldDB" id="A0A2I0HPW6"/>
<gene>
    <name evidence="1" type="ORF">CRG98_046291</name>
</gene>
<dbReference type="EMBL" id="PGOL01006747">
    <property type="protein sequence ID" value="PKI33316.1"/>
    <property type="molecule type" value="Genomic_DNA"/>
</dbReference>
<protein>
    <submittedName>
        <fullName evidence="1">Uncharacterized protein</fullName>
    </submittedName>
</protein>
<reference evidence="1 2" key="1">
    <citation type="submission" date="2017-11" db="EMBL/GenBank/DDBJ databases">
        <title>De-novo sequencing of pomegranate (Punica granatum L.) genome.</title>
        <authorList>
            <person name="Akparov Z."/>
            <person name="Amiraslanov A."/>
            <person name="Hajiyeva S."/>
            <person name="Abbasov M."/>
            <person name="Kaur K."/>
            <person name="Hamwieh A."/>
            <person name="Solovyev V."/>
            <person name="Salamov A."/>
            <person name="Braich B."/>
            <person name="Kosarev P."/>
            <person name="Mahmoud A."/>
            <person name="Hajiyev E."/>
            <person name="Babayeva S."/>
            <person name="Izzatullayeva V."/>
            <person name="Mammadov A."/>
            <person name="Mammadov A."/>
            <person name="Sharifova S."/>
            <person name="Ojaghi J."/>
            <person name="Eynullazada K."/>
            <person name="Bayramov B."/>
            <person name="Abdulazimova A."/>
            <person name="Shahmuradov I."/>
        </authorList>
    </citation>
    <scope>NUCLEOTIDE SEQUENCE [LARGE SCALE GENOMIC DNA]</scope>
    <source>
        <strain evidence="2">cv. AG2017</strain>
        <tissue evidence="1">Leaf</tissue>
    </source>
</reference>
<dbReference type="Proteomes" id="UP000233551">
    <property type="component" value="Unassembled WGS sequence"/>
</dbReference>
<name>A0A2I0HPW6_PUNGR</name>